<dbReference type="RefSeq" id="WP_242023765.1">
    <property type="nucleotide sequence ID" value="NZ_JAMPKK010000077.1"/>
</dbReference>
<accession>A0ABV0JVT1</accession>
<dbReference type="Proteomes" id="UP001442494">
    <property type="component" value="Unassembled WGS sequence"/>
</dbReference>
<sequence>MIVFTQPPAIVIPDLPLIGLDAPPPSVRLPPNFPDSAPIPRFLYGDRLQWKPLSDTDETDRGIVIGRFYTFASHCYQWAWKYLILIDPESPSAQFCVADTCWEEHLEPLPLETNP</sequence>
<reference evidence="1 2" key="1">
    <citation type="submission" date="2022-04" db="EMBL/GenBank/DDBJ databases">
        <title>Positive selection, recombination, and allopatry shape intraspecific diversity of widespread and dominant cyanobacteria.</title>
        <authorList>
            <person name="Wei J."/>
            <person name="Shu W."/>
            <person name="Hu C."/>
        </authorList>
    </citation>
    <scope>NUCLEOTIDE SEQUENCE [LARGE SCALE GENOMIC DNA]</scope>
    <source>
        <strain evidence="1 2">GB2-A5</strain>
    </source>
</reference>
<protein>
    <submittedName>
        <fullName evidence="1">Uncharacterized protein</fullName>
    </submittedName>
</protein>
<proteinExistence type="predicted"/>
<name>A0ABV0JVT1_9CYAN</name>
<organism evidence="1 2">
    <name type="scientific">Funiculus sociatus GB2-A5</name>
    <dbReference type="NCBI Taxonomy" id="2933946"/>
    <lineage>
        <taxon>Bacteria</taxon>
        <taxon>Bacillati</taxon>
        <taxon>Cyanobacteriota</taxon>
        <taxon>Cyanophyceae</taxon>
        <taxon>Coleofasciculales</taxon>
        <taxon>Coleofasciculaceae</taxon>
        <taxon>Funiculus</taxon>
    </lineage>
</organism>
<dbReference type="EMBL" id="JAMPKK010000077">
    <property type="protein sequence ID" value="MEP0867569.1"/>
    <property type="molecule type" value="Genomic_DNA"/>
</dbReference>
<evidence type="ECO:0000313" key="2">
    <source>
        <dbReference type="Proteomes" id="UP001442494"/>
    </source>
</evidence>
<comment type="caution">
    <text evidence="1">The sequence shown here is derived from an EMBL/GenBank/DDBJ whole genome shotgun (WGS) entry which is preliminary data.</text>
</comment>
<keyword evidence="2" id="KW-1185">Reference proteome</keyword>
<gene>
    <name evidence="1" type="ORF">NDI37_24280</name>
</gene>
<evidence type="ECO:0000313" key="1">
    <source>
        <dbReference type="EMBL" id="MEP0867569.1"/>
    </source>
</evidence>